<protein>
    <submittedName>
        <fullName evidence="3">Uncharacterized protein</fullName>
    </submittedName>
</protein>
<dbReference type="EMBL" id="CALNXI010000054">
    <property type="protein sequence ID" value="CAH3017101.1"/>
    <property type="molecule type" value="Genomic_DNA"/>
</dbReference>
<keyword evidence="4" id="KW-1185">Reference proteome</keyword>
<feature type="region of interest" description="Disordered" evidence="2">
    <location>
        <begin position="231"/>
        <end position="265"/>
    </location>
</feature>
<feature type="region of interest" description="Disordered" evidence="2">
    <location>
        <begin position="1"/>
        <end position="45"/>
    </location>
</feature>
<reference evidence="3 4" key="1">
    <citation type="submission" date="2022-05" db="EMBL/GenBank/DDBJ databases">
        <authorList>
            <consortium name="Genoscope - CEA"/>
            <person name="William W."/>
        </authorList>
    </citation>
    <scope>NUCLEOTIDE SEQUENCE [LARGE SCALE GENOMIC DNA]</scope>
</reference>
<evidence type="ECO:0000313" key="4">
    <source>
        <dbReference type="Proteomes" id="UP001159427"/>
    </source>
</evidence>
<evidence type="ECO:0000256" key="1">
    <source>
        <dbReference type="SAM" id="Coils"/>
    </source>
</evidence>
<comment type="caution">
    <text evidence="3">The sequence shown here is derived from an EMBL/GenBank/DDBJ whole genome shotgun (WGS) entry which is preliminary data.</text>
</comment>
<organism evidence="3 4">
    <name type="scientific">Porites evermanni</name>
    <dbReference type="NCBI Taxonomy" id="104178"/>
    <lineage>
        <taxon>Eukaryota</taxon>
        <taxon>Metazoa</taxon>
        <taxon>Cnidaria</taxon>
        <taxon>Anthozoa</taxon>
        <taxon>Hexacorallia</taxon>
        <taxon>Scleractinia</taxon>
        <taxon>Fungiina</taxon>
        <taxon>Poritidae</taxon>
        <taxon>Porites</taxon>
    </lineage>
</organism>
<dbReference type="Proteomes" id="UP001159427">
    <property type="component" value="Unassembled WGS sequence"/>
</dbReference>
<gene>
    <name evidence="3" type="ORF">PEVE_00035121</name>
</gene>
<name>A0ABN8LN63_9CNID</name>
<sequence length="453" mass="51411">RFKIQRKNERKSSLISVTLLPPLKEEKSSTTENSAKNPSVSPNIRRHTIGYHGESKEILLPSIVVTKAEEVVSWEEQTLKLPKLEASNSKSRYQRRLSLPDPSRLAPPIFQDSPKNIHRPPLLQSKEDGSDYATSVMRLPRLRPGIIKFTSVMTTEISIEREANLRARKKKILRLQRLKYLTGKLEISDALTANDAENKDASFAQGKEEKSSDQLCTKEPPVVAYEEVNEKLTNGSVPGGNSDRSGNEPFAPKHKSPVLPRRKRHDAEVTVEQCQKLTNIDSSKSSIVVDNTTELDRYTPSVASLSSEYHRKTIEIKKKADERRRNVGSPRYTHPTLLNLSSNSHSLAVNNLQLLRSSSLTELRHQDNQEEIQHAQHATIIHGIRCKSEDHETAPFPLRAASMSSITDVCLTTEKEDMNFGVFARKQQERLEDNLRRVEQNLDSTFSKLRRYI</sequence>
<feature type="compositionally biased region" description="Basic residues" evidence="2">
    <location>
        <begin position="252"/>
        <end position="264"/>
    </location>
</feature>
<feature type="compositionally biased region" description="Polar residues" evidence="2">
    <location>
        <begin position="30"/>
        <end position="42"/>
    </location>
</feature>
<keyword evidence="1" id="KW-0175">Coiled coil</keyword>
<feature type="region of interest" description="Disordered" evidence="2">
    <location>
        <begin position="90"/>
        <end position="128"/>
    </location>
</feature>
<evidence type="ECO:0000313" key="3">
    <source>
        <dbReference type="EMBL" id="CAH3017101.1"/>
    </source>
</evidence>
<evidence type="ECO:0000256" key="2">
    <source>
        <dbReference type="SAM" id="MobiDB-lite"/>
    </source>
</evidence>
<feature type="non-terminal residue" evidence="3">
    <location>
        <position position="1"/>
    </location>
</feature>
<feature type="coiled-coil region" evidence="1">
    <location>
        <begin position="421"/>
        <end position="448"/>
    </location>
</feature>
<feature type="non-terminal residue" evidence="3">
    <location>
        <position position="453"/>
    </location>
</feature>
<feature type="compositionally biased region" description="Basic and acidic residues" evidence="2">
    <location>
        <begin position="1"/>
        <end position="12"/>
    </location>
</feature>
<accession>A0ABN8LN63</accession>
<proteinExistence type="predicted"/>